<dbReference type="CDD" id="cd01282">
    <property type="entry name" value="HTH_MerR-like_sg3"/>
    <property type="match status" value="1"/>
</dbReference>
<dbReference type="InterPro" id="IPR000551">
    <property type="entry name" value="MerR-type_HTH_dom"/>
</dbReference>
<dbReference type="PRINTS" id="PR00040">
    <property type="entry name" value="HTHMERR"/>
</dbReference>
<reference evidence="7" key="1">
    <citation type="submission" date="2019-10" db="EMBL/GenBank/DDBJ databases">
        <title>Complete Genome Sequence of Bradyrhizobium betae type strain PL7HG1T.</title>
        <authorList>
            <person name="Bromfield E.S.P."/>
            <person name="Cloutier S."/>
        </authorList>
    </citation>
    <scope>NUCLEOTIDE SEQUENCE [LARGE SCALE GENOMIC DNA]</scope>
    <source>
        <strain evidence="7">PL7HG1</strain>
    </source>
</reference>
<keyword evidence="1" id="KW-0678">Repressor</keyword>
<name>A0A5P6P3L7_9BRAD</name>
<feature type="domain" description="HTH merR-type" evidence="5">
    <location>
        <begin position="1"/>
        <end position="68"/>
    </location>
</feature>
<dbReference type="Proteomes" id="UP000325641">
    <property type="component" value="Chromosome"/>
</dbReference>
<dbReference type="InterPro" id="IPR047057">
    <property type="entry name" value="MerR_fam"/>
</dbReference>
<evidence type="ECO:0000256" key="2">
    <source>
        <dbReference type="ARBA" id="ARBA00023015"/>
    </source>
</evidence>
<dbReference type="PANTHER" id="PTHR30204">
    <property type="entry name" value="REDOX-CYCLING DRUG-SENSING TRANSCRIPTIONAL ACTIVATOR SOXR"/>
    <property type="match status" value="1"/>
</dbReference>
<keyword evidence="2" id="KW-0805">Transcription regulation</keyword>
<dbReference type="Gene3D" id="1.10.1660.10">
    <property type="match status" value="1"/>
</dbReference>
<dbReference type="SMART" id="SM00422">
    <property type="entry name" value="HTH_MERR"/>
    <property type="match status" value="1"/>
</dbReference>
<dbReference type="PROSITE" id="PS00552">
    <property type="entry name" value="HTH_MERR_1"/>
    <property type="match status" value="1"/>
</dbReference>
<organism evidence="6 7">
    <name type="scientific">Bradyrhizobium betae</name>
    <dbReference type="NCBI Taxonomy" id="244734"/>
    <lineage>
        <taxon>Bacteria</taxon>
        <taxon>Pseudomonadati</taxon>
        <taxon>Pseudomonadota</taxon>
        <taxon>Alphaproteobacteria</taxon>
        <taxon>Hyphomicrobiales</taxon>
        <taxon>Nitrobacteraceae</taxon>
        <taxon>Bradyrhizobium</taxon>
    </lineage>
</organism>
<dbReference type="PROSITE" id="PS50937">
    <property type="entry name" value="HTH_MERR_2"/>
    <property type="match status" value="1"/>
</dbReference>
<dbReference type="EMBL" id="CP044543">
    <property type="protein sequence ID" value="QFI72786.1"/>
    <property type="molecule type" value="Genomic_DNA"/>
</dbReference>
<dbReference type="AlphaFoldDB" id="A0A5P6P3L7"/>
<keyword evidence="4" id="KW-0804">Transcription</keyword>
<gene>
    <name evidence="6" type="ORF">F8237_10480</name>
</gene>
<dbReference type="PANTHER" id="PTHR30204:SF69">
    <property type="entry name" value="MERR-FAMILY TRANSCRIPTIONAL REGULATOR"/>
    <property type="match status" value="1"/>
</dbReference>
<evidence type="ECO:0000259" key="5">
    <source>
        <dbReference type="PROSITE" id="PS50937"/>
    </source>
</evidence>
<evidence type="ECO:0000256" key="4">
    <source>
        <dbReference type="ARBA" id="ARBA00023163"/>
    </source>
</evidence>
<dbReference type="RefSeq" id="WP_151644353.1">
    <property type="nucleotide sequence ID" value="NZ_CP044543.1"/>
</dbReference>
<dbReference type="SUPFAM" id="SSF46955">
    <property type="entry name" value="Putative DNA-binding domain"/>
    <property type="match status" value="1"/>
</dbReference>
<accession>A0A5P6P3L7</accession>
<evidence type="ECO:0000256" key="3">
    <source>
        <dbReference type="ARBA" id="ARBA00023125"/>
    </source>
</evidence>
<dbReference type="OrthoDB" id="7817988at2"/>
<evidence type="ECO:0000256" key="1">
    <source>
        <dbReference type="ARBA" id="ARBA00022491"/>
    </source>
</evidence>
<dbReference type="GO" id="GO:0003677">
    <property type="term" value="F:DNA binding"/>
    <property type="evidence" value="ECO:0007669"/>
    <property type="project" value="UniProtKB-KW"/>
</dbReference>
<dbReference type="InterPro" id="IPR009061">
    <property type="entry name" value="DNA-bd_dom_put_sf"/>
</dbReference>
<protein>
    <submittedName>
        <fullName evidence="6">MerR family transcriptional regulator</fullName>
    </submittedName>
</protein>
<evidence type="ECO:0000313" key="7">
    <source>
        <dbReference type="Proteomes" id="UP000325641"/>
    </source>
</evidence>
<dbReference type="KEGG" id="bbet:F8237_10480"/>
<keyword evidence="3" id="KW-0238">DNA-binding</keyword>
<evidence type="ECO:0000313" key="6">
    <source>
        <dbReference type="EMBL" id="QFI72786.1"/>
    </source>
</evidence>
<dbReference type="Pfam" id="PF13411">
    <property type="entry name" value="MerR_1"/>
    <property type="match status" value="1"/>
</dbReference>
<sequence length="115" mass="12756">MKIGELARRTGVSVRMLRYYEAEGLLAPMRTAAGYRDYGPADEETVRRIKMLGAAGMKLETIQRLLPCVRNNDPAFTPCNELRGILAQQVGLIDERIETLSQSRNILAGFLASVS</sequence>
<proteinExistence type="predicted"/>
<dbReference type="GO" id="GO:0003700">
    <property type="term" value="F:DNA-binding transcription factor activity"/>
    <property type="evidence" value="ECO:0007669"/>
    <property type="project" value="InterPro"/>
</dbReference>